<dbReference type="InterPro" id="IPR008967">
    <property type="entry name" value="p53-like_TF_DNA-bd_sf"/>
</dbReference>
<protein>
    <recommendedName>
        <fullName evidence="7">T-box domain-containing protein</fullName>
    </recommendedName>
</protein>
<keyword evidence="9" id="KW-1185">Reference proteome</keyword>
<dbReference type="PROSITE" id="PS50252">
    <property type="entry name" value="TBOX_3"/>
    <property type="match status" value="1"/>
</dbReference>
<dbReference type="InterPro" id="IPR036960">
    <property type="entry name" value="T-box_sf"/>
</dbReference>
<proteinExistence type="predicted"/>
<feature type="compositionally biased region" description="Low complexity" evidence="6">
    <location>
        <begin position="137"/>
        <end position="154"/>
    </location>
</feature>
<evidence type="ECO:0000256" key="2">
    <source>
        <dbReference type="ARBA" id="ARBA00023125"/>
    </source>
</evidence>
<feature type="compositionally biased region" description="Basic and acidic residues" evidence="6">
    <location>
        <begin position="55"/>
        <end position="66"/>
    </location>
</feature>
<evidence type="ECO:0000313" key="8">
    <source>
        <dbReference type="EMBL" id="VEL15304.1"/>
    </source>
</evidence>
<accession>A0A448WMD6</accession>
<dbReference type="GO" id="GO:0001708">
    <property type="term" value="P:cell fate specification"/>
    <property type="evidence" value="ECO:0007669"/>
    <property type="project" value="TreeGrafter"/>
</dbReference>
<sequence length="272" mass="29103">MHKYQPRFHLVRASDIARLPYSTFHSYVFKETQFIAVTAYQNEKITQLKIDHNPFAKGFRDTGGGRREKKPSALVGPRSGTAPQALSPRTGLSASSAGFLNNPHRSMTGAGSLQTGQQSRQLDHRFRHQNAGRTSMTTVVASSTTAGGEAGTESSESDSDSEPDCSASQVDQEALFSFTGGRPGSIATSASATAAVASGCLMSESEGPSQDSNSSPRPRTGSSTLEVRRRLGAELLAPSSHIMMPGEESETHFDLGLEKFCKTRFSLLLSQA</sequence>
<feature type="compositionally biased region" description="Polar residues" evidence="6">
    <location>
        <begin position="206"/>
        <end position="224"/>
    </location>
</feature>
<feature type="compositionally biased region" description="Polar residues" evidence="6">
    <location>
        <begin position="90"/>
        <end position="120"/>
    </location>
</feature>
<reference evidence="8" key="1">
    <citation type="submission" date="2018-11" db="EMBL/GenBank/DDBJ databases">
        <authorList>
            <consortium name="Pathogen Informatics"/>
        </authorList>
    </citation>
    <scope>NUCLEOTIDE SEQUENCE</scope>
</reference>
<dbReference type="Gene3D" id="2.60.40.820">
    <property type="entry name" value="Transcription factor, T-box"/>
    <property type="match status" value="1"/>
</dbReference>
<evidence type="ECO:0000256" key="6">
    <source>
        <dbReference type="SAM" id="MobiDB-lite"/>
    </source>
</evidence>
<feature type="region of interest" description="Disordered" evidence="6">
    <location>
        <begin position="201"/>
        <end position="224"/>
    </location>
</feature>
<evidence type="ECO:0000256" key="3">
    <source>
        <dbReference type="ARBA" id="ARBA00023163"/>
    </source>
</evidence>
<dbReference type="PANTHER" id="PTHR11267">
    <property type="entry name" value="T-BOX PROTEIN-RELATED"/>
    <property type="match status" value="1"/>
</dbReference>
<dbReference type="GO" id="GO:0000981">
    <property type="term" value="F:DNA-binding transcription factor activity, RNA polymerase II-specific"/>
    <property type="evidence" value="ECO:0007669"/>
    <property type="project" value="TreeGrafter"/>
</dbReference>
<name>A0A448WMD6_9PLAT</name>
<evidence type="ECO:0000256" key="1">
    <source>
        <dbReference type="ARBA" id="ARBA00023015"/>
    </source>
</evidence>
<evidence type="ECO:0000256" key="5">
    <source>
        <dbReference type="PROSITE-ProRule" id="PRU00201"/>
    </source>
</evidence>
<dbReference type="AlphaFoldDB" id="A0A448WMD6"/>
<dbReference type="PANTHER" id="PTHR11267:SF181">
    <property type="entry name" value="OPTOMOTOR-BLIND PROTEIN"/>
    <property type="match status" value="1"/>
</dbReference>
<dbReference type="SUPFAM" id="SSF49417">
    <property type="entry name" value="p53-like transcription factors"/>
    <property type="match status" value="1"/>
</dbReference>
<dbReference type="EMBL" id="CAAALY010024159">
    <property type="protein sequence ID" value="VEL15304.1"/>
    <property type="molecule type" value="Genomic_DNA"/>
</dbReference>
<dbReference type="SMART" id="SM00425">
    <property type="entry name" value="TBOX"/>
    <property type="match status" value="1"/>
</dbReference>
<dbReference type="InterPro" id="IPR001699">
    <property type="entry name" value="TF_T-box"/>
</dbReference>
<evidence type="ECO:0000313" key="9">
    <source>
        <dbReference type="Proteomes" id="UP000784294"/>
    </source>
</evidence>
<dbReference type="GO" id="GO:0000978">
    <property type="term" value="F:RNA polymerase II cis-regulatory region sequence-specific DNA binding"/>
    <property type="evidence" value="ECO:0007669"/>
    <property type="project" value="InterPro"/>
</dbReference>
<feature type="region of interest" description="Disordered" evidence="6">
    <location>
        <begin position="55"/>
        <end position="170"/>
    </location>
</feature>
<comment type="caution">
    <text evidence="5">Lacks conserved residue(s) required for the propagation of feature annotation.</text>
</comment>
<gene>
    <name evidence="8" type="ORF">PXEA_LOCUS8744</name>
</gene>
<comment type="subcellular location">
    <subcellularLocation>
        <location evidence="5">Nucleus</location>
    </subcellularLocation>
</comment>
<dbReference type="Proteomes" id="UP000784294">
    <property type="component" value="Unassembled WGS sequence"/>
</dbReference>
<dbReference type="OrthoDB" id="7442607at2759"/>
<keyword evidence="2 5" id="KW-0238">DNA-binding</keyword>
<dbReference type="GO" id="GO:0045893">
    <property type="term" value="P:positive regulation of DNA-templated transcription"/>
    <property type="evidence" value="ECO:0007669"/>
    <property type="project" value="InterPro"/>
</dbReference>
<dbReference type="GO" id="GO:0000785">
    <property type="term" value="C:chromatin"/>
    <property type="evidence" value="ECO:0007669"/>
    <property type="project" value="TreeGrafter"/>
</dbReference>
<keyword evidence="3" id="KW-0804">Transcription</keyword>
<organism evidence="8 9">
    <name type="scientific">Protopolystoma xenopodis</name>
    <dbReference type="NCBI Taxonomy" id="117903"/>
    <lineage>
        <taxon>Eukaryota</taxon>
        <taxon>Metazoa</taxon>
        <taxon>Spiralia</taxon>
        <taxon>Lophotrochozoa</taxon>
        <taxon>Platyhelminthes</taxon>
        <taxon>Monogenea</taxon>
        <taxon>Polyopisthocotylea</taxon>
        <taxon>Polystomatidea</taxon>
        <taxon>Polystomatidae</taxon>
        <taxon>Protopolystoma</taxon>
    </lineage>
</organism>
<feature type="domain" description="T-box" evidence="7">
    <location>
        <begin position="1"/>
        <end position="61"/>
    </location>
</feature>
<dbReference type="InterPro" id="IPR046360">
    <property type="entry name" value="T-box_DNA-bd"/>
</dbReference>
<dbReference type="PRINTS" id="PR00937">
    <property type="entry name" value="TBOX"/>
</dbReference>
<comment type="caution">
    <text evidence="8">The sequence shown here is derived from an EMBL/GenBank/DDBJ whole genome shotgun (WGS) entry which is preliminary data.</text>
</comment>
<keyword evidence="1" id="KW-0805">Transcription regulation</keyword>
<dbReference type="GO" id="GO:0005634">
    <property type="term" value="C:nucleus"/>
    <property type="evidence" value="ECO:0007669"/>
    <property type="project" value="UniProtKB-SubCell"/>
</dbReference>
<keyword evidence="4 5" id="KW-0539">Nucleus</keyword>
<evidence type="ECO:0000259" key="7">
    <source>
        <dbReference type="PROSITE" id="PS50252"/>
    </source>
</evidence>
<dbReference type="Pfam" id="PF00907">
    <property type="entry name" value="T-box"/>
    <property type="match status" value="1"/>
</dbReference>
<evidence type="ECO:0000256" key="4">
    <source>
        <dbReference type="ARBA" id="ARBA00023242"/>
    </source>
</evidence>